<dbReference type="InterPro" id="IPR029044">
    <property type="entry name" value="Nucleotide-diphossugar_trans"/>
</dbReference>
<proteinExistence type="predicted"/>
<dbReference type="EMBL" id="CAEZUP010000027">
    <property type="protein sequence ID" value="CAB4606706.1"/>
    <property type="molecule type" value="Genomic_DNA"/>
</dbReference>
<reference evidence="3" key="1">
    <citation type="submission" date="2020-05" db="EMBL/GenBank/DDBJ databases">
        <authorList>
            <person name="Chiriac C."/>
            <person name="Salcher M."/>
            <person name="Ghai R."/>
            <person name="Kavagutti S V."/>
        </authorList>
    </citation>
    <scope>NUCLEOTIDE SEQUENCE</scope>
</reference>
<evidence type="ECO:0000313" key="3">
    <source>
        <dbReference type="EMBL" id="CAB4606706.1"/>
    </source>
</evidence>
<dbReference type="Pfam" id="PF00535">
    <property type="entry name" value="Glycos_transf_2"/>
    <property type="match status" value="1"/>
</dbReference>
<gene>
    <name evidence="3" type="ORF">UFOPK1835_00825</name>
</gene>
<feature type="domain" description="Glycosyltransferase 2-like" evidence="2">
    <location>
        <begin position="72"/>
        <end position="178"/>
    </location>
</feature>
<dbReference type="AlphaFoldDB" id="A0A6J6H0N8"/>
<protein>
    <submittedName>
        <fullName evidence="3">Unannotated protein</fullName>
    </submittedName>
</protein>
<accession>A0A6J6H0N8</accession>
<dbReference type="InterPro" id="IPR001173">
    <property type="entry name" value="Glyco_trans_2-like"/>
</dbReference>
<sequence length="309" mass="33301">MERPAAGISGVLPSPVPEGGPPPLSVIVPSPGHWDHIEKVVEGLIPAIDEFGIQVIAVCGGSGEYRGTGDPRVSWIDIADPNVFTARAVGVTHARSDHIVLLEDHLVVEPGWAHALIRSWSANPDADALVLPIRVGDSTGPWEQALFTLTFGPFLGATEVSKHRLPVPGNVAFRRSALPSEQPADGWLEYDLLGRLLAENRIVMADVPAVLHVQPVRFNASRLSFHSGRVFASSRFDDPMARRTGELRRFGRESIVIVRQTIGARLRVNHGRIGWRFALASAALVLHNFTGQLVGIATRRAGPSIAALG</sequence>
<organism evidence="3">
    <name type="scientific">freshwater metagenome</name>
    <dbReference type="NCBI Taxonomy" id="449393"/>
    <lineage>
        <taxon>unclassified sequences</taxon>
        <taxon>metagenomes</taxon>
        <taxon>ecological metagenomes</taxon>
    </lineage>
</organism>
<dbReference type="CDD" id="cd00761">
    <property type="entry name" value="Glyco_tranf_GTA_type"/>
    <property type="match status" value="1"/>
</dbReference>
<dbReference type="SUPFAM" id="SSF53448">
    <property type="entry name" value="Nucleotide-diphospho-sugar transferases"/>
    <property type="match status" value="1"/>
</dbReference>
<name>A0A6J6H0N8_9ZZZZ</name>
<feature type="region of interest" description="Disordered" evidence="1">
    <location>
        <begin position="1"/>
        <end position="22"/>
    </location>
</feature>
<evidence type="ECO:0000256" key="1">
    <source>
        <dbReference type="SAM" id="MobiDB-lite"/>
    </source>
</evidence>
<dbReference type="Gene3D" id="3.90.550.10">
    <property type="entry name" value="Spore Coat Polysaccharide Biosynthesis Protein SpsA, Chain A"/>
    <property type="match status" value="1"/>
</dbReference>
<evidence type="ECO:0000259" key="2">
    <source>
        <dbReference type="Pfam" id="PF00535"/>
    </source>
</evidence>